<reference evidence="1" key="1">
    <citation type="journal article" date="2018" name="Genome Biol. Evol.">
        <title>Two Groups of Cocirculating, Epidemic Clostridiodes difficile Strains Microdiversify through Different Mechanisms.</title>
        <authorList>
            <person name="Murillo T."/>
            <person name="Ramirez-Vargas G."/>
            <person name="Riedel T."/>
            <person name="Overmann J."/>
            <person name="Andersen J.M."/>
            <person name="Guzman-Verri C."/>
            <person name="Chaves-Olarte E."/>
            <person name="Rodriguez C."/>
        </authorList>
    </citation>
    <scope>NUCLEOTIDE SEQUENCE</scope>
    <source>
        <strain evidence="1">LIBA-6289</strain>
        <plasmid evidence="1">LIBA6289</plasmid>
    </source>
</reference>
<proteinExistence type="predicted"/>
<geneLocation type="plasmid" evidence="1">
    <name>LIBA6289</name>
</geneLocation>
<dbReference type="EMBL" id="MF547664">
    <property type="protein sequence ID" value="AVX33698.1"/>
    <property type="molecule type" value="Genomic_DNA"/>
</dbReference>
<evidence type="ECO:0000313" key="1">
    <source>
        <dbReference type="EMBL" id="AVX33698.1"/>
    </source>
</evidence>
<organism evidence="1">
    <name type="scientific">Clostridioides difficile</name>
    <name type="common">Peptoclostridium difficile</name>
    <dbReference type="NCBI Taxonomy" id="1496"/>
    <lineage>
        <taxon>Bacteria</taxon>
        <taxon>Bacillati</taxon>
        <taxon>Bacillota</taxon>
        <taxon>Clostridia</taxon>
        <taxon>Peptostreptococcales</taxon>
        <taxon>Peptostreptococcaceae</taxon>
        <taxon>Clostridioides</taxon>
    </lineage>
</organism>
<name>A0A2R4NCB6_CLODI</name>
<gene>
    <name evidence="1" type="ORF">plasmid_LIBA6289_00012</name>
</gene>
<sequence length="82" mass="9579">MMIKFLVGKTYETSSICDRDCKFKIKIISRTEKTLVYEDEDGNRARTKIHKLEDINIEFIRLGNYSLAITFKADNNLINDCI</sequence>
<accession>A0A2R4NCB6</accession>
<dbReference type="AlphaFoldDB" id="A0A2R4NCB6"/>
<keyword evidence="1" id="KW-0614">Plasmid</keyword>
<protein>
    <submittedName>
        <fullName evidence="1">Uncharacterized protein</fullName>
    </submittedName>
</protein>